<comment type="caution">
    <text evidence="1">The sequence shown here is derived from an EMBL/GenBank/DDBJ whole genome shotgun (WGS) entry which is preliminary data.</text>
</comment>
<evidence type="ECO:0000313" key="1">
    <source>
        <dbReference type="EMBL" id="KAJ2884898.1"/>
    </source>
</evidence>
<dbReference type="EMBL" id="JANBVB010002477">
    <property type="protein sequence ID" value="KAJ2884898.1"/>
    <property type="molecule type" value="Genomic_DNA"/>
</dbReference>
<name>A0ACC1LVT4_9FUNG</name>
<sequence length="171" mass="18348">MGPKTGSTMQSADMPFTPIPRRGIAASTSVESLVSSLETPRFCNDSLKGHYDDAATLFGDGPPDRLRQQQAALFETPTRHGAPGMLTAVGRDAVSARYSASASRVMRQAPSFEGCSQDSIGGSTLVQPARVKPKFRAAFDENADPGATNTKNKHELVDERHLNRTLHGQAH</sequence>
<evidence type="ECO:0000313" key="2">
    <source>
        <dbReference type="Proteomes" id="UP001139981"/>
    </source>
</evidence>
<gene>
    <name evidence="1" type="ORF">IWW38_005378</name>
</gene>
<proteinExistence type="predicted"/>
<reference evidence="1" key="1">
    <citation type="submission" date="2022-07" db="EMBL/GenBank/DDBJ databases">
        <title>Phylogenomic reconstructions and comparative analyses of Kickxellomycotina fungi.</title>
        <authorList>
            <person name="Reynolds N.K."/>
            <person name="Stajich J.E."/>
            <person name="Barry K."/>
            <person name="Grigoriev I.V."/>
            <person name="Crous P."/>
            <person name="Smith M.E."/>
        </authorList>
    </citation>
    <scope>NUCLEOTIDE SEQUENCE</scope>
    <source>
        <strain evidence="1">CBS 190363</strain>
    </source>
</reference>
<accession>A0ACC1LVT4</accession>
<dbReference type="Proteomes" id="UP001139981">
    <property type="component" value="Unassembled WGS sequence"/>
</dbReference>
<keyword evidence="2" id="KW-1185">Reference proteome</keyword>
<organism evidence="1 2">
    <name type="scientific">Coemansia aciculifera</name>
    <dbReference type="NCBI Taxonomy" id="417176"/>
    <lineage>
        <taxon>Eukaryota</taxon>
        <taxon>Fungi</taxon>
        <taxon>Fungi incertae sedis</taxon>
        <taxon>Zoopagomycota</taxon>
        <taxon>Kickxellomycotina</taxon>
        <taxon>Kickxellomycetes</taxon>
        <taxon>Kickxellales</taxon>
        <taxon>Kickxellaceae</taxon>
        <taxon>Coemansia</taxon>
    </lineage>
</organism>
<protein>
    <submittedName>
        <fullName evidence="1">Uncharacterized protein</fullName>
    </submittedName>
</protein>